<evidence type="ECO:0000256" key="7">
    <source>
        <dbReference type="ARBA" id="ARBA00023237"/>
    </source>
</evidence>
<dbReference type="AlphaFoldDB" id="A0A1N7LKZ3"/>
<dbReference type="PANTHER" id="PTHR35093:SF8">
    <property type="entry name" value="OUTER MEMBRANE PROTEIN NMB0088-RELATED"/>
    <property type="match status" value="1"/>
</dbReference>
<keyword evidence="7" id="KW-0998">Cell outer membrane</keyword>
<dbReference type="PANTHER" id="PTHR35093">
    <property type="entry name" value="OUTER MEMBRANE PROTEIN NMB0088-RELATED"/>
    <property type="match status" value="1"/>
</dbReference>
<comment type="similarity">
    <text evidence="2">Belongs to the OmpP1/FadL family.</text>
</comment>
<evidence type="ECO:0000313" key="9">
    <source>
        <dbReference type="Proteomes" id="UP000185839"/>
    </source>
</evidence>
<dbReference type="GO" id="GO:0009279">
    <property type="term" value="C:cell outer membrane"/>
    <property type="evidence" value="ECO:0007669"/>
    <property type="project" value="UniProtKB-SubCell"/>
</dbReference>
<comment type="subcellular location">
    <subcellularLocation>
        <location evidence="1">Cell outer membrane</location>
        <topology evidence="1">Multi-pass membrane protein</topology>
    </subcellularLocation>
</comment>
<sequence>MKKIVVTTALLAGVLSYAGGFRVSLQGVRQLAMAHTSAHAEDASVTFFNPAGMSFIPSKLSVAAGGFGAKSIVTYQNLSTLQSYETNNPLGTPLYAAVAYKVLDNVSVGFNFSTPFGSTIEWPSDWAGREIVQRLELQAFYFQPMVSFKLAPWVSLGGSYIYARGSVNWDKAATQLGGTLNLKDDKATGSGFGFGFYFRPSEKVDVSIAYRSPIDMEAKNGTVSFDISPALYPALGLDGSGKDSFKATLPLVDEYTIGVTYKVTPKWLVSGDFNYSGWDRYNSLTLDFANAPIGNQPTDPTVLVSPKNFQNTQTWRFGTQYQVTDMIAARAGYYYDESPYSDENFQAETPSFDSNVITAGLGFKFGKGLGVDVAGGLALPKSRDVKNANTSFYGQAKAKAYYFGLGLSYNPF</sequence>
<evidence type="ECO:0000256" key="2">
    <source>
        <dbReference type="ARBA" id="ARBA00008163"/>
    </source>
</evidence>
<proteinExistence type="inferred from homology"/>
<keyword evidence="5" id="KW-0732">Signal</keyword>
<evidence type="ECO:0000313" key="8">
    <source>
        <dbReference type="EMBL" id="SIS74464.1"/>
    </source>
</evidence>
<protein>
    <submittedName>
        <fullName evidence="8">Long-chain fatty acid transport protein</fullName>
    </submittedName>
</protein>
<evidence type="ECO:0000256" key="5">
    <source>
        <dbReference type="ARBA" id="ARBA00022729"/>
    </source>
</evidence>
<accession>A0A1N7LKZ3</accession>
<keyword evidence="6" id="KW-0472">Membrane</keyword>
<gene>
    <name evidence="8" type="ORF">SAMN05421789_105190</name>
</gene>
<dbReference type="GO" id="GO:0015483">
    <property type="term" value="F:long-chain fatty acid transporting porin activity"/>
    <property type="evidence" value="ECO:0007669"/>
    <property type="project" value="TreeGrafter"/>
</dbReference>
<dbReference type="InterPro" id="IPR005017">
    <property type="entry name" value="OMPP1/FadL/TodX"/>
</dbReference>
<evidence type="ECO:0000256" key="3">
    <source>
        <dbReference type="ARBA" id="ARBA00022452"/>
    </source>
</evidence>
<dbReference type="SUPFAM" id="SSF56935">
    <property type="entry name" value="Porins"/>
    <property type="match status" value="1"/>
</dbReference>
<evidence type="ECO:0000256" key="4">
    <source>
        <dbReference type="ARBA" id="ARBA00022692"/>
    </source>
</evidence>
<evidence type="ECO:0000256" key="6">
    <source>
        <dbReference type="ARBA" id="ARBA00023136"/>
    </source>
</evidence>
<dbReference type="OrthoDB" id="9922at2"/>
<dbReference type="STRING" id="713588.SAMN05421789_105190"/>
<reference evidence="9" key="1">
    <citation type="submission" date="2017-01" db="EMBL/GenBank/DDBJ databases">
        <authorList>
            <person name="Varghese N."/>
            <person name="Submissions S."/>
        </authorList>
    </citation>
    <scope>NUCLEOTIDE SEQUENCE [LARGE SCALE GENOMIC DNA]</scope>
    <source>
        <strain evidence="9">DSM 23145</strain>
    </source>
</reference>
<dbReference type="EMBL" id="FTOI01000005">
    <property type="protein sequence ID" value="SIS74464.1"/>
    <property type="molecule type" value="Genomic_DNA"/>
</dbReference>
<dbReference type="Pfam" id="PF03349">
    <property type="entry name" value="Toluene_X"/>
    <property type="match status" value="1"/>
</dbReference>
<keyword evidence="4" id="KW-0812">Transmembrane</keyword>
<evidence type="ECO:0000256" key="1">
    <source>
        <dbReference type="ARBA" id="ARBA00004571"/>
    </source>
</evidence>
<name>A0A1N7LKZ3_9FLAO</name>
<dbReference type="Gene3D" id="2.40.160.60">
    <property type="entry name" value="Outer membrane protein transport protein (OMPP1/FadL/TodX)"/>
    <property type="match status" value="1"/>
</dbReference>
<keyword evidence="9" id="KW-1185">Reference proteome</keyword>
<keyword evidence="3" id="KW-1134">Transmembrane beta strand</keyword>
<organism evidence="8 9">
    <name type="scientific">Kaistella chaponensis</name>
    <dbReference type="NCBI Taxonomy" id="713588"/>
    <lineage>
        <taxon>Bacteria</taxon>
        <taxon>Pseudomonadati</taxon>
        <taxon>Bacteroidota</taxon>
        <taxon>Flavobacteriia</taxon>
        <taxon>Flavobacteriales</taxon>
        <taxon>Weeksellaceae</taxon>
        <taxon>Chryseobacterium group</taxon>
        <taxon>Kaistella</taxon>
    </lineage>
</organism>
<dbReference type="Proteomes" id="UP000185839">
    <property type="component" value="Unassembled WGS sequence"/>
</dbReference>
<dbReference type="RefSeq" id="WP_076386816.1">
    <property type="nucleotide sequence ID" value="NZ_FTOI01000005.1"/>
</dbReference>